<dbReference type="InterPro" id="IPR051541">
    <property type="entry name" value="PTS_SugarTrans_NitroReg"/>
</dbReference>
<dbReference type="PROSITE" id="PS51094">
    <property type="entry name" value="PTS_EIIA_TYPE_2"/>
    <property type="match status" value="1"/>
</dbReference>
<dbReference type="PANTHER" id="PTHR47738">
    <property type="entry name" value="PTS SYSTEM FRUCTOSE-LIKE EIIA COMPONENT-RELATED"/>
    <property type="match status" value="1"/>
</dbReference>
<dbReference type="InterPro" id="IPR016152">
    <property type="entry name" value="PTrfase/Anion_transptr"/>
</dbReference>
<dbReference type="SUPFAM" id="SSF55804">
    <property type="entry name" value="Phoshotransferase/anion transport protein"/>
    <property type="match status" value="1"/>
</dbReference>
<comment type="caution">
    <text evidence="2">The sequence shown here is derived from an EMBL/GenBank/DDBJ whole genome shotgun (WGS) entry which is preliminary data.</text>
</comment>
<reference evidence="2" key="2">
    <citation type="submission" date="2021-09" db="EMBL/GenBank/DDBJ databases">
        <authorList>
            <person name="Gilroy R."/>
        </authorList>
    </citation>
    <scope>NUCLEOTIDE SEQUENCE</scope>
    <source>
        <strain evidence="2">7886</strain>
    </source>
</reference>
<dbReference type="Pfam" id="PF00359">
    <property type="entry name" value="PTS_EIIA_2"/>
    <property type="match status" value="1"/>
</dbReference>
<keyword evidence="2" id="KW-0813">Transport</keyword>
<dbReference type="AlphaFoldDB" id="A0A921L986"/>
<dbReference type="PANTHER" id="PTHR47738:SF3">
    <property type="entry name" value="PHOSPHOTRANSFERASE SYSTEM MANNITOL_FRUCTOSE-SPECIFIC IIA DOMAIN CONTAINING PROTEIN"/>
    <property type="match status" value="1"/>
</dbReference>
<proteinExistence type="predicted"/>
<keyword evidence="2" id="KW-0762">Sugar transport</keyword>
<accession>A0A921L986</accession>
<name>A0A921L986_9LACO</name>
<organism evidence="2 3">
    <name type="scientific">Companilactobacillus farciminis</name>
    <dbReference type="NCBI Taxonomy" id="1612"/>
    <lineage>
        <taxon>Bacteria</taxon>
        <taxon>Bacillati</taxon>
        <taxon>Bacillota</taxon>
        <taxon>Bacilli</taxon>
        <taxon>Lactobacillales</taxon>
        <taxon>Lactobacillaceae</taxon>
        <taxon>Companilactobacillus</taxon>
    </lineage>
</organism>
<dbReference type="Gene3D" id="3.40.930.10">
    <property type="entry name" value="Mannitol-specific EII, Chain A"/>
    <property type="match status" value="1"/>
</dbReference>
<dbReference type="Proteomes" id="UP000747013">
    <property type="component" value="Unassembled WGS sequence"/>
</dbReference>
<dbReference type="EMBL" id="DYWC01000040">
    <property type="protein sequence ID" value="HJF86142.1"/>
    <property type="molecule type" value="Genomic_DNA"/>
</dbReference>
<protein>
    <submittedName>
        <fullName evidence="2">PTS sugar transporter subunit IIA</fullName>
    </submittedName>
</protein>
<dbReference type="InterPro" id="IPR002178">
    <property type="entry name" value="PTS_EIIA_type-2_dom"/>
</dbReference>
<feature type="domain" description="PTS EIIA type-2" evidence="1">
    <location>
        <begin position="4"/>
        <end position="151"/>
    </location>
</feature>
<reference evidence="2" key="1">
    <citation type="journal article" date="2021" name="PeerJ">
        <title>Extensive microbial diversity within the chicken gut microbiome revealed by metagenomics and culture.</title>
        <authorList>
            <person name="Gilroy R."/>
            <person name="Ravi A."/>
            <person name="Getino M."/>
            <person name="Pursley I."/>
            <person name="Horton D.L."/>
            <person name="Alikhan N.F."/>
            <person name="Baker D."/>
            <person name="Gharbi K."/>
            <person name="Hall N."/>
            <person name="Watson M."/>
            <person name="Adriaenssens E.M."/>
            <person name="Foster-Nyarko E."/>
            <person name="Jarju S."/>
            <person name="Secka A."/>
            <person name="Antonio M."/>
            <person name="Oren A."/>
            <person name="Chaudhuri R.R."/>
            <person name="La Ragione R."/>
            <person name="Hildebrand F."/>
            <person name="Pallen M.J."/>
        </authorList>
    </citation>
    <scope>NUCLEOTIDE SEQUENCE</scope>
    <source>
        <strain evidence="2">7886</strain>
    </source>
</reference>
<gene>
    <name evidence="2" type="ORF">K8V88_01775</name>
</gene>
<evidence type="ECO:0000313" key="2">
    <source>
        <dbReference type="EMBL" id="HJF86142.1"/>
    </source>
</evidence>
<sequence length="153" mass="17027">MEKVSINKNLVFRNLDFKSNSEAESFIADKLFEQGYVKQGYKDALLEREKQFPTGLPSSAPAIAIPHANADLVNKTTLAVVTLNKPVTFKNMGAVNDDINVQIIIALVIAEPHSQVEILQKVVGIVQNEKLRQKIMEAESNQELINLLQDVIN</sequence>
<evidence type="ECO:0000259" key="1">
    <source>
        <dbReference type="PROSITE" id="PS51094"/>
    </source>
</evidence>
<dbReference type="CDD" id="cd00211">
    <property type="entry name" value="PTS_IIA_fru"/>
    <property type="match status" value="1"/>
</dbReference>
<evidence type="ECO:0000313" key="3">
    <source>
        <dbReference type="Proteomes" id="UP000747013"/>
    </source>
</evidence>